<reference evidence="2" key="2">
    <citation type="journal article" date="2015" name="Data Brief">
        <title>Shoot transcriptome of the giant reed, Arundo donax.</title>
        <authorList>
            <person name="Barrero R.A."/>
            <person name="Guerrero F.D."/>
            <person name="Moolhuijzen P."/>
            <person name="Goolsby J.A."/>
            <person name="Tidwell J."/>
            <person name="Bellgard S.E."/>
            <person name="Bellgard M.I."/>
        </authorList>
    </citation>
    <scope>NUCLEOTIDE SEQUENCE</scope>
    <source>
        <tissue evidence="2">Shoot tissue taken approximately 20 cm above the soil surface</tissue>
    </source>
</reference>
<proteinExistence type="predicted"/>
<accession>A0A0A9GTM2</accession>
<feature type="region of interest" description="Disordered" evidence="1">
    <location>
        <begin position="1"/>
        <end position="66"/>
    </location>
</feature>
<reference evidence="2" key="1">
    <citation type="submission" date="2014-09" db="EMBL/GenBank/DDBJ databases">
        <authorList>
            <person name="Magalhaes I.L.F."/>
            <person name="Oliveira U."/>
            <person name="Santos F.R."/>
            <person name="Vidigal T.H.D.A."/>
            <person name="Brescovit A.D."/>
            <person name="Santos A.J."/>
        </authorList>
    </citation>
    <scope>NUCLEOTIDE SEQUENCE</scope>
    <source>
        <tissue evidence="2">Shoot tissue taken approximately 20 cm above the soil surface</tissue>
    </source>
</reference>
<dbReference type="EMBL" id="GBRH01171990">
    <property type="protein sequence ID" value="JAE25906.1"/>
    <property type="molecule type" value="Transcribed_RNA"/>
</dbReference>
<protein>
    <submittedName>
        <fullName evidence="2">Uncharacterized protein</fullName>
    </submittedName>
</protein>
<sequence length="66" mass="6906">MMGTPTRSNVSAWEALSSRTPSTAKDLSPTATDSGEVLRTNHRSLPSVGRLTAGRTLTTTLTEGSS</sequence>
<feature type="compositionally biased region" description="Polar residues" evidence="1">
    <location>
        <begin position="1"/>
        <end position="33"/>
    </location>
</feature>
<organism evidence="2">
    <name type="scientific">Arundo donax</name>
    <name type="common">Giant reed</name>
    <name type="synonym">Donax arundinaceus</name>
    <dbReference type="NCBI Taxonomy" id="35708"/>
    <lineage>
        <taxon>Eukaryota</taxon>
        <taxon>Viridiplantae</taxon>
        <taxon>Streptophyta</taxon>
        <taxon>Embryophyta</taxon>
        <taxon>Tracheophyta</taxon>
        <taxon>Spermatophyta</taxon>
        <taxon>Magnoliopsida</taxon>
        <taxon>Liliopsida</taxon>
        <taxon>Poales</taxon>
        <taxon>Poaceae</taxon>
        <taxon>PACMAD clade</taxon>
        <taxon>Arundinoideae</taxon>
        <taxon>Arundineae</taxon>
        <taxon>Arundo</taxon>
    </lineage>
</organism>
<evidence type="ECO:0000313" key="2">
    <source>
        <dbReference type="EMBL" id="JAE25906.1"/>
    </source>
</evidence>
<dbReference type="AlphaFoldDB" id="A0A0A9GTM2"/>
<feature type="compositionally biased region" description="Low complexity" evidence="1">
    <location>
        <begin position="49"/>
        <end position="66"/>
    </location>
</feature>
<evidence type="ECO:0000256" key="1">
    <source>
        <dbReference type="SAM" id="MobiDB-lite"/>
    </source>
</evidence>
<name>A0A0A9GTM2_ARUDO</name>